<evidence type="ECO:0000256" key="1">
    <source>
        <dbReference type="SAM" id="MobiDB-lite"/>
    </source>
</evidence>
<sequence>MHASVPYAHDGIALQHPATWEVSHDGPDLADGNQRQVHLSGPGEALILLSFEAIVPGLPGIEAHAAEQAQMRSDMLADSAQDMPSEQIEPGPTHTTPLSRRTPQGQEVRGQAQRMAYSARGVQRELHVHFFARDFGATRIILMGQALSDHAPPMQAALEQVVDTLHYRETS</sequence>
<evidence type="ECO:0000313" key="2">
    <source>
        <dbReference type="EMBL" id="MBB6564081.1"/>
    </source>
</evidence>
<feature type="region of interest" description="Disordered" evidence="1">
    <location>
        <begin position="76"/>
        <end position="114"/>
    </location>
</feature>
<dbReference type="EMBL" id="JACHLK010000028">
    <property type="protein sequence ID" value="MBB6564081.1"/>
    <property type="molecule type" value="Genomic_DNA"/>
</dbReference>
<protein>
    <recommendedName>
        <fullName evidence="4">DUF1795 domain-containing protein</fullName>
    </recommendedName>
</protein>
<evidence type="ECO:0008006" key="4">
    <source>
        <dbReference type="Google" id="ProtNLM"/>
    </source>
</evidence>
<dbReference type="RefSeq" id="WP_184865746.1">
    <property type="nucleotide sequence ID" value="NZ_JACHLK010000028.1"/>
</dbReference>
<dbReference type="AlphaFoldDB" id="A0A7X0PMD0"/>
<evidence type="ECO:0000313" key="3">
    <source>
        <dbReference type="Proteomes" id="UP000575083"/>
    </source>
</evidence>
<accession>A0A7X0PMD0</accession>
<proteinExistence type="predicted"/>
<reference evidence="2 3" key="1">
    <citation type="submission" date="2020-08" db="EMBL/GenBank/DDBJ databases">
        <title>Functional genomics of gut bacteria from endangered species of beetles.</title>
        <authorList>
            <person name="Carlos-Shanley C."/>
        </authorList>
    </citation>
    <scope>NUCLEOTIDE SEQUENCE [LARGE SCALE GENOMIC DNA]</scope>
    <source>
        <strain evidence="2 3">S00198</strain>
    </source>
</reference>
<organism evidence="2 3">
    <name type="scientific">Acidovorax soli</name>
    <dbReference type="NCBI Taxonomy" id="592050"/>
    <lineage>
        <taxon>Bacteria</taxon>
        <taxon>Pseudomonadati</taxon>
        <taxon>Pseudomonadota</taxon>
        <taxon>Betaproteobacteria</taxon>
        <taxon>Burkholderiales</taxon>
        <taxon>Comamonadaceae</taxon>
        <taxon>Acidovorax</taxon>
    </lineage>
</organism>
<gene>
    <name evidence="2" type="ORF">HNP48_006807</name>
</gene>
<name>A0A7X0PMD0_9BURK</name>
<keyword evidence="3" id="KW-1185">Reference proteome</keyword>
<comment type="caution">
    <text evidence="2">The sequence shown here is derived from an EMBL/GenBank/DDBJ whole genome shotgun (WGS) entry which is preliminary data.</text>
</comment>
<feature type="compositionally biased region" description="Polar residues" evidence="1">
    <location>
        <begin position="93"/>
        <end position="105"/>
    </location>
</feature>
<dbReference type="Proteomes" id="UP000575083">
    <property type="component" value="Unassembled WGS sequence"/>
</dbReference>